<dbReference type="InterPro" id="IPR031168">
    <property type="entry name" value="G_TrmE"/>
</dbReference>
<feature type="binding site" evidence="10">
    <location>
        <position position="24"/>
    </location>
    <ligand>
        <name>(6S)-5-formyl-5,6,7,8-tetrahydrofolate</name>
        <dbReference type="ChEBI" id="CHEBI:57457"/>
    </ligand>
</feature>
<keyword evidence="5 10" id="KW-0547">Nucleotide-binding</keyword>
<dbReference type="InterPro" id="IPR004520">
    <property type="entry name" value="GTPase_MnmE"/>
</dbReference>
<dbReference type="SUPFAM" id="SSF52540">
    <property type="entry name" value="P-loop containing nucleoside triphosphate hydrolases"/>
    <property type="match status" value="1"/>
</dbReference>
<evidence type="ECO:0000256" key="9">
    <source>
        <dbReference type="ARBA" id="ARBA00023134"/>
    </source>
</evidence>
<comment type="subcellular location">
    <subcellularLocation>
        <location evidence="10">Cytoplasm</location>
    </subcellularLocation>
</comment>
<dbReference type="FunFam" id="3.40.50.300:FF:001376">
    <property type="entry name" value="tRNA modification GTPase MnmE"/>
    <property type="match status" value="1"/>
</dbReference>
<dbReference type="AlphaFoldDB" id="A0A220VCR7"/>
<dbReference type="InterPro" id="IPR027417">
    <property type="entry name" value="P-loop_NTPase"/>
</dbReference>
<keyword evidence="8 10" id="KW-0630">Potassium</keyword>
<feature type="binding site" evidence="10">
    <location>
        <position position="251"/>
    </location>
    <ligand>
        <name>K(+)</name>
        <dbReference type="ChEBI" id="CHEBI:29103"/>
    </ligand>
</feature>
<comment type="subunit">
    <text evidence="10">Homodimer. Heterotetramer of two MnmE and two MnmG subunits.</text>
</comment>
<evidence type="ECO:0000313" key="13">
    <source>
        <dbReference type="EMBL" id="ASK78135.1"/>
    </source>
</evidence>
<dbReference type="NCBIfam" id="TIGR00450">
    <property type="entry name" value="mnmE_trmE_thdF"/>
    <property type="match status" value="1"/>
</dbReference>
<evidence type="ECO:0000256" key="6">
    <source>
        <dbReference type="ARBA" id="ARBA00022801"/>
    </source>
</evidence>
<feature type="binding site" evidence="10">
    <location>
        <position position="81"/>
    </location>
    <ligand>
        <name>(6S)-5-formyl-5,6,7,8-tetrahydrofolate</name>
        <dbReference type="ChEBI" id="CHEBI:57457"/>
    </ligand>
</feature>
<feature type="binding site" evidence="10">
    <location>
        <begin position="227"/>
        <end position="232"/>
    </location>
    <ligand>
        <name>GTP</name>
        <dbReference type="ChEBI" id="CHEBI:37565"/>
    </ligand>
</feature>
<comment type="caution">
    <text evidence="10">Lacks conserved residue(s) required for the propagation of feature annotation.</text>
</comment>
<dbReference type="GO" id="GO:0003924">
    <property type="term" value="F:GTPase activity"/>
    <property type="evidence" value="ECO:0007669"/>
    <property type="project" value="UniProtKB-UniRule"/>
</dbReference>
<proteinExistence type="inferred from homology"/>
<comment type="function">
    <text evidence="10">Exhibits a very high intrinsic GTPase hydrolysis rate. Involved in the addition of a carboxymethylaminomethyl (cmnm) group at the wobble position (U34) of certain tRNAs, forming tRNA-cmnm(5)s(2)U34.</text>
</comment>
<dbReference type="InterPro" id="IPR027368">
    <property type="entry name" value="MnmE_dom2"/>
</dbReference>
<keyword evidence="7 10" id="KW-0460">Magnesium</keyword>
<dbReference type="PANTHER" id="PTHR42714:SF2">
    <property type="entry name" value="TRNA MODIFICATION GTPASE GTPBP3, MITOCHONDRIAL"/>
    <property type="match status" value="1"/>
</dbReference>
<gene>
    <name evidence="10" type="primary">mnmE</name>
    <name evidence="10" type="synonym">trmE</name>
    <name evidence="13" type="ORF">CF386_03330</name>
</gene>
<evidence type="ECO:0000256" key="5">
    <source>
        <dbReference type="ARBA" id="ARBA00022741"/>
    </source>
</evidence>
<dbReference type="EMBL" id="CP022355">
    <property type="protein sequence ID" value="ASK78135.1"/>
    <property type="molecule type" value="Genomic_DNA"/>
</dbReference>
<dbReference type="NCBIfam" id="NF003661">
    <property type="entry name" value="PRK05291.1-3"/>
    <property type="match status" value="1"/>
</dbReference>
<dbReference type="CDD" id="cd14858">
    <property type="entry name" value="TrmE_N"/>
    <property type="match status" value="1"/>
</dbReference>
<keyword evidence="2 10" id="KW-0963">Cytoplasm</keyword>
<dbReference type="Gene3D" id="1.20.120.430">
    <property type="entry name" value="tRNA modification GTPase MnmE domain 2"/>
    <property type="match status" value="1"/>
</dbReference>
<evidence type="ECO:0000256" key="4">
    <source>
        <dbReference type="ARBA" id="ARBA00022723"/>
    </source>
</evidence>
<accession>A0A220VCR7</accession>
<dbReference type="KEGG" id="pmai:CF386_03330"/>
<keyword evidence="9 10" id="KW-0342">GTP-binding</keyword>
<feature type="domain" description="TrmE-type G" evidence="12">
    <location>
        <begin position="217"/>
        <end position="373"/>
    </location>
</feature>
<dbReference type="GO" id="GO:0005829">
    <property type="term" value="C:cytosol"/>
    <property type="evidence" value="ECO:0007669"/>
    <property type="project" value="TreeGrafter"/>
</dbReference>
<dbReference type="SUPFAM" id="SSF116878">
    <property type="entry name" value="TrmE connector domain"/>
    <property type="match status" value="1"/>
</dbReference>
<evidence type="ECO:0000256" key="3">
    <source>
        <dbReference type="ARBA" id="ARBA00022694"/>
    </source>
</evidence>
<dbReference type="Pfam" id="PF01926">
    <property type="entry name" value="MMR_HSR1"/>
    <property type="match status" value="1"/>
</dbReference>
<reference evidence="13 14" key="1">
    <citation type="journal article" date="2016" name="Int. J. Syst. Evol. Microbiol.">
        <title>Paraphotobacterium marinum gen. nov., sp. nov., a member of the family Vibrionaceae, isolated from surface seawater.</title>
        <authorList>
            <person name="Huang Z."/>
            <person name="Dong C."/>
            <person name="Shao Z."/>
        </authorList>
    </citation>
    <scope>NUCLEOTIDE SEQUENCE [LARGE SCALE GENOMIC DNA]</scope>
    <source>
        <strain evidence="13 14">NSCS20N07D</strain>
    </source>
</reference>
<protein>
    <recommendedName>
        <fullName evidence="10">tRNA modification GTPase MnmE</fullName>
        <ecNumber evidence="10">3.6.-.-</ecNumber>
    </recommendedName>
</protein>
<keyword evidence="3 10" id="KW-0819">tRNA processing</keyword>
<dbReference type="NCBIfam" id="TIGR00231">
    <property type="entry name" value="small_GTP"/>
    <property type="match status" value="1"/>
</dbReference>
<dbReference type="PANTHER" id="PTHR42714">
    <property type="entry name" value="TRNA MODIFICATION GTPASE GTPBP3"/>
    <property type="match status" value="1"/>
</dbReference>
<feature type="binding site" evidence="10">
    <location>
        <begin position="246"/>
        <end position="252"/>
    </location>
    <ligand>
        <name>GTP</name>
        <dbReference type="ChEBI" id="CHEBI:37565"/>
    </ligand>
</feature>
<dbReference type="InterPro" id="IPR027266">
    <property type="entry name" value="TrmE/GcvT-like"/>
</dbReference>
<keyword evidence="4 10" id="KW-0479">Metal-binding</keyword>
<comment type="similarity">
    <text evidence="1 10 11">Belongs to the TRAFAC class TrmE-Era-EngA-EngB-Septin-like GTPase superfamily. TrmE GTPase family.</text>
</comment>
<feature type="binding site" evidence="10">
    <location>
        <position position="246"/>
    </location>
    <ligand>
        <name>K(+)</name>
        <dbReference type="ChEBI" id="CHEBI:29103"/>
    </ligand>
</feature>
<dbReference type="GO" id="GO:0005525">
    <property type="term" value="F:GTP binding"/>
    <property type="evidence" value="ECO:0007669"/>
    <property type="project" value="UniProtKB-UniRule"/>
</dbReference>
<dbReference type="Pfam" id="PF12631">
    <property type="entry name" value="MnmE_helical"/>
    <property type="match status" value="1"/>
</dbReference>
<evidence type="ECO:0000259" key="12">
    <source>
        <dbReference type="PROSITE" id="PS51709"/>
    </source>
</evidence>
<dbReference type="HAMAP" id="MF_00379">
    <property type="entry name" value="GTPase_MnmE"/>
    <property type="match status" value="1"/>
</dbReference>
<comment type="cofactor">
    <cofactor evidence="10">
        <name>K(+)</name>
        <dbReference type="ChEBI" id="CHEBI:29103"/>
    </cofactor>
    <text evidence="10">Binds 1 potassium ion per subunit.</text>
</comment>
<evidence type="ECO:0000256" key="10">
    <source>
        <dbReference type="HAMAP-Rule" id="MF_00379"/>
    </source>
</evidence>
<dbReference type="GO" id="GO:0030488">
    <property type="term" value="P:tRNA methylation"/>
    <property type="evidence" value="ECO:0007669"/>
    <property type="project" value="TreeGrafter"/>
</dbReference>
<evidence type="ECO:0000256" key="1">
    <source>
        <dbReference type="ARBA" id="ARBA00011043"/>
    </source>
</evidence>
<dbReference type="Proteomes" id="UP000242175">
    <property type="component" value="Chromosome large"/>
</dbReference>
<evidence type="ECO:0000256" key="11">
    <source>
        <dbReference type="RuleBase" id="RU003313"/>
    </source>
</evidence>
<evidence type="ECO:0000313" key="14">
    <source>
        <dbReference type="Proteomes" id="UP000242175"/>
    </source>
</evidence>
<feature type="binding site" evidence="10">
    <location>
        <position position="252"/>
    </location>
    <ligand>
        <name>Mg(2+)</name>
        <dbReference type="ChEBI" id="CHEBI:18420"/>
    </ligand>
</feature>
<dbReference type="PROSITE" id="PS51709">
    <property type="entry name" value="G_TRME"/>
    <property type="match status" value="1"/>
</dbReference>
<dbReference type="InterPro" id="IPR018948">
    <property type="entry name" value="GTP-bd_TrmE_N"/>
</dbReference>
<evidence type="ECO:0000256" key="7">
    <source>
        <dbReference type="ARBA" id="ARBA00022842"/>
    </source>
</evidence>
<dbReference type="EC" id="3.6.-.-" evidence="10"/>
<dbReference type="CDD" id="cd04164">
    <property type="entry name" value="trmE"/>
    <property type="match status" value="1"/>
</dbReference>
<feature type="binding site" evidence="10">
    <location>
        <position position="450"/>
    </location>
    <ligand>
        <name>(6S)-5-formyl-5,6,7,8-tetrahydrofolate</name>
        <dbReference type="ChEBI" id="CHEBI:57457"/>
    </ligand>
</feature>
<feature type="binding site" evidence="10">
    <location>
        <begin position="271"/>
        <end position="274"/>
    </location>
    <ligand>
        <name>GTP</name>
        <dbReference type="ChEBI" id="CHEBI:37565"/>
    </ligand>
</feature>
<organism evidence="13 14">
    <name type="scientific">Paraphotobacterium marinum</name>
    <dbReference type="NCBI Taxonomy" id="1755811"/>
    <lineage>
        <taxon>Bacteria</taxon>
        <taxon>Pseudomonadati</taxon>
        <taxon>Pseudomonadota</taxon>
        <taxon>Gammaproteobacteria</taxon>
        <taxon>Vibrionales</taxon>
        <taxon>Vibrionaceae</taxon>
        <taxon>Paraphotobacterium</taxon>
    </lineage>
</organism>
<dbReference type="Gene3D" id="3.30.1360.120">
    <property type="entry name" value="Probable tRNA modification gtpase trme, domain 1"/>
    <property type="match status" value="1"/>
</dbReference>
<dbReference type="FunFam" id="3.30.1360.120:FF:000001">
    <property type="entry name" value="tRNA modification GTPase MnmE"/>
    <property type="match status" value="1"/>
</dbReference>
<dbReference type="InterPro" id="IPR005225">
    <property type="entry name" value="Small_GTP-bd"/>
</dbReference>
<dbReference type="RefSeq" id="WP_089073044.1">
    <property type="nucleotide sequence ID" value="NZ_CBCSAM010000012.1"/>
</dbReference>
<keyword evidence="14" id="KW-1185">Reference proteome</keyword>
<keyword evidence="6 10" id="KW-0378">Hydrolase</keyword>
<dbReference type="InterPro" id="IPR006073">
    <property type="entry name" value="GTP-bd"/>
</dbReference>
<sequence>MSVHNDTIIAQATPPGKGGVGIIRISGQHCQKVANQIIKQPLKSRVATFTPFYDLNNNVIDQGIAIFFKSPNSFTGEDILELQGHGGQVLLDLIIQNILKIPDIRMAKPGEFTERAFLNDKIDLTQAEAIADLINASSIEAAKSAMNSLQGEFSKKINELVKQIIYLRVYVEAAIDFPEEEIDFLNDGKVKDTLNKIVKSFENLKSETKQGILLKDGMKVVIAGKPNAGKSSILNKLSGKDSAIVTDIEGTTRDIVKEHIHIDGMPLHIIDTAGLRDTEDKVEQLGIQKAWKEIESADKVLLILDSSKVTDVQDSLSYFKNKEKLTLILNKSDLKENNVQKLNIPHEIDTISVSAKTGDGINNLKKYLKNSMGYTGDNESNIIARQRHLDSINNAFEHLINGKLALEELNAGELLAEELKISQSYLDQITGKFSSDDLLTEIFSSFCIGK</sequence>
<dbReference type="Pfam" id="PF10396">
    <property type="entry name" value="TrmE_N"/>
    <property type="match status" value="1"/>
</dbReference>
<name>A0A220VCR7_9GAMM</name>
<feature type="binding site" evidence="10">
    <location>
        <position position="248"/>
    </location>
    <ligand>
        <name>K(+)</name>
        <dbReference type="ChEBI" id="CHEBI:29103"/>
    </ligand>
</feature>
<dbReference type="GO" id="GO:0046872">
    <property type="term" value="F:metal ion binding"/>
    <property type="evidence" value="ECO:0007669"/>
    <property type="project" value="UniProtKB-KW"/>
</dbReference>
<dbReference type="GO" id="GO:0002098">
    <property type="term" value="P:tRNA wobble uridine modification"/>
    <property type="evidence" value="ECO:0007669"/>
    <property type="project" value="TreeGrafter"/>
</dbReference>
<feature type="binding site" evidence="10">
    <location>
        <position position="227"/>
    </location>
    <ligand>
        <name>K(+)</name>
        <dbReference type="ChEBI" id="CHEBI:29103"/>
    </ligand>
</feature>
<dbReference type="OrthoDB" id="9805918at2"/>
<evidence type="ECO:0000256" key="2">
    <source>
        <dbReference type="ARBA" id="ARBA00022490"/>
    </source>
</evidence>
<evidence type="ECO:0000256" key="8">
    <source>
        <dbReference type="ARBA" id="ARBA00022958"/>
    </source>
</evidence>
<dbReference type="Gene3D" id="3.40.50.300">
    <property type="entry name" value="P-loop containing nucleotide triphosphate hydrolases"/>
    <property type="match status" value="1"/>
</dbReference>
<feature type="binding site" evidence="10">
    <location>
        <position position="231"/>
    </location>
    <ligand>
        <name>Mg(2+)</name>
        <dbReference type="ChEBI" id="CHEBI:18420"/>
    </ligand>
</feature>
<dbReference type="InterPro" id="IPR025867">
    <property type="entry name" value="MnmE_helical"/>
</dbReference>
<feature type="binding site" evidence="10">
    <location>
        <position position="121"/>
    </location>
    <ligand>
        <name>(6S)-5-formyl-5,6,7,8-tetrahydrofolate</name>
        <dbReference type="ChEBI" id="CHEBI:57457"/>
    </ligand>
</feature>